<name>E5G5Q3_VIBHA</name>
<dbReference type="RefSeq" id="WP_017191375.1">
    <property type="nucleotide sequence ID" value="NZ_CAWMVA010000003.1"/>
</dbReference>
<dbReference type="AlphaFoldDB" id="E5G5Q3"/>
<proteinExistence type="predicted"/>
<evidence type="ECO:0000313" key="1">
    <source>
        <dbReference type="EMBL" id="ADQ53977.1"/>
    </source>
</evidence>
<keyword evidence="1" id="KW-0614">Plasmid</keyword>
<geneLocation type="plasmid" evidence="1">
    <name>pVH1</name>
</geneLocation>
<organism evidence="1">
    <name type="scientific">Vibrio harveyi</name>
    <name type="common">Beneckea harveyi</name>
    <dbReference type="NCBI Taxonomy" id="669"/>
    <lineage>
        <taxon>Bacteria</taxon>
        <taxon>Pseudomonadati</taxon>
        <taxon>Pseudomonadota</taxon>
        <taxon>Gammaproteobacteria</taxon>
        <taxon>Vibrionales</taxon>
        <taxon>Vibrionaceae</taxon>
        <taxon>Vibrio</taxon>
    </lineage>
</organism>
<sequence>MKKHIVNPSFEQDVNWCIEELKHHFIDRPYWEETTVANFTRDHGVNKPYWKLVNKEATKRLTNTPTTLLHKEAYRELNRMTLFAINIMAGSLLDCRHNNNLLKQALEEILTITHDQLSVRAPNTLSEHDHVLECIQNCIDHFCQSIGEPSADFIDFADKMNKLRIKNAPTP</sequence>
<accession>E5G5Q3</accession>
<protein>
    <submittedName>
        <fullName evidence="1">NAD-dependent aldehyde dehydrogenase</fullName>
    </submittedName>
</protein>
<reference evidence="1" key="1">
    <citation type="submission" date="2010-07" db="EMBL/GenBank/DDBJ databases">
        <title>Gene structure and function analysis of the virulence-related plasmid pVH1 from Vibrio harveyi VIB645.</title>
        <authorList>
            <person name="Hou X."/>
            <person name="Sun J."/>
            <person name="Sun B."/>
            <person name="Liu J."/>
            <person name="Zhang X."/>
        </authorList>
    </citation>
    <scope>NUCLEOTIDE SEQUENCE</scope>
    <source>
        <strain evidence="1">VIB645</strain>
        <plasmid evidence="1">pVH1</plasmid>
    </source>
</reference>
<dbReference type="EMBL" id="HM752272">
    <property type="protein sequence ID" value="ADQ53977.1"/>
    <property type="molecule type" value="Genomic_DNA"/>
</dbReference>